<dbReference type="AlphaFoldDB" id="A0A1I0GTR4"/>
<sequence length="37" mass="4371">MDLTAGAHVDLMVIFEFFKHHKTIGYQWGYGSNDFFF</sequence>
<gene>
    <name evidence="1" type="ORF">SAMN05444285_12183</name>
</gene>
<protein>
    <submittedName>
        <fullName evidence="1">Uncharacterized protein</fullName>
    </submittedName>
</protein>
<evidence type="ECO:0000313" key="1">
    <source>
        <dbReference type="EMBL" id="SET73745.1"/>
    </source>
</evidence>
<accession>A0A1I0GTR4</accession>
<proteinExistence type="predicted"/>
<evidence type="ECO:0000313" key="2">
    <source>
        <dbReference type="Proteomes" id="UP000181981"/>
    </source>
</evidence>
<name>A0A1I0GTR4_9BACT</name>
<organism evidence="1 2">
    <name type="scientific">Draconibacterium orientale</name>
    <dbReference type="NCBI Taxonomy" id="1168034"/>
    <lineage>
        <taxon>Bacteria</taxon>
        <taxon>Pseudomonadati</taxon>
        <taxon>Bacteroidota</taxon>
        <taxon>Bacteroidia</taxon>
        <taxon>Marinilabiliales</taxon>
        <taxon>Prolixibacteraceae</taxon>
        <taxon>Draconibacterium</taxon>
    </lineage>
</organism>
<dbReference type="EMBL" id="FOHT01000021">
    <property type="protein sequence ID" value="SET73745.1"/>
    <property type="molecule type" value="Genomic_DNA"/>
</dbReference>
<dbReference type="Proteomes" id="UP000181981">
    <property type="component" value="Unassembled WGS sequence"/>
</dbReference>
<reference evidence="1 2" key="1">
    <citation type="submission" date="2016-10" db="EMBL/GenBank/DDBJ databases">
        <authorList>
            <person name="de Groot N.N."/>
        </authorList>
    </citation>
    <scope>NUCLEOTIDE SEQUENCE [LARGE SCALE GENOMIC DNA]</scope>
    <source>
        <strain evidence="1 2">DSM 25947</strain>
    </source>
</reference>